<dbReference type="Pfam" id="PF00486">
    <property type="entry name" value="Trans_reg_C"/>
    <property type="match status" value="1"/>
</dbReference>
<dbReference type="Pfam" id="PF00072">
    <property type="entry name" value="Response_reg"/>
    <property type="match status" value="1"/>
</dbReference>
<dbReference type="EMBL" id="JAUSTP010000013">
    <property type="protein sequence ID" value="MDQ0190034.1"/>
    <property type="molecule type" value="Genomic_DNA"/>
</dbReference>
<dbReference type="CDD" id="cd00383">
    <property type="entry name" value="trans_reg_C"/>
    <property type="match status" value="1"/>
</dbReference>
<comment type="caution">
    <text evidence="10">The sequence shown here is derived from an EMBL/GenBank/DDBJ whole genome shotgun (WGS) entry which is preliminary data.</text>
</comment>
<dbReference type="Gene3D" id="3.40.50.2300">
    <property type="match status" value="1"/>
</dbReference>
<dbReference type="PROSITE" id="PS50110">
    <property type="entry name" value="RESPONSE_REGULATORY"/>
    <property type="match status" value="1"/>
</dbReference>
<evidence type="ECO:0000259" key="8">
    <source>
        <dbReference type="PROSITE" id="PS50110"/>
    </source>
</evidence>
<name>A0ABT9XI95_9BACL</name>
<feature type="domain" description="Response regulatory" evidence="8">
    <location>
        <begin position="10"/>
        <end position="123"/>
    </location>
</feature>
<dbReference type="SUPFAM" id="SSF46894">
    <property type="entry name" value="C-terminal effector domain of the bipartite response regulators"/>
    <property type="match status" value="1"/>
</dbReference>
<keyword evidence="5" id="KW-0804">Transcription</keyword>
<evidence type="ECO:0000256" key="3">
    <source>
        <dbReference type="ARBA" id="ARBA00023015"/>
    </source>
</evidence>
<evidence type="ECO:0000256" key="2">
    <source>
        <dbReference type="ARBA" id="ARBA00023012"/>
    </source>
</evidence>
<dbReference type="InterPro" id="IPR016032">
    <property type="entry name" value="Sig_transdc_resp-reg_C-effctor"/>
</dbReference>
<accession>A0ABT9XI95</accession>
<feature type="DNA-binding region" description="OmpR/PhoB-type" evidence="7">
    <location>
        <begin position="136"/>
        <end position="234"/>
    </location>
</feature>
<organism evidence="10 11">
    <name type="scientific">Alicyclobacillus cycloheptanicus</name>
    <dbReference type="NCBI Taxonomy" id="1457"/>
    <lineage>
        <taxon>Bacteria</taxon>
        <taxon>Bacillati</taxon>
        <taxon>Bacillota</taxon>
        <taxon>Bacilli</taxon>
        <taxon>Bacillales</taxon>
        <taxon>Alicyclobacillaceae</taxon>
        <taxon>Alicyclobacillus</taxon>
    </lineage>
</organism>
<feature type="domain" description="OmpR/PhoB-type" evidence="9">
    <location>
        <begin position="136"/>
        <end position="234"/>
    </location>
</feature>
<dbReference type="InterPro" id="IPR001867">
    <property type="entry name" value="OmpR/PhoB-type_DNA-bd"/>
</dbReference>
<dbReference type="GO" id="GO:0003677">
    <property type="term" value="F:DNA binding"/>
    <property type="evidence" value="ECO:0007669"/>
    <property type="project" value="UniProtKB-KW"/>
</dbReference>
<dbReference type="Gene3D" id="1.10.10.10">
    <property type="entry name" value="Winged helix-like DNA-binding domain superfamily/Winged helix DNA-binding domain"/>
    <property type="match status" value="1"/>
</dbReference>
<reference evidence="10 11" key="1">
    <citation type="submission" date="2023-07" db="EMBL/GenBank/DDBJ databases">
        <title>Genomic Encyclopedia of Type Strains, Phase IV (KMG-IV): sequencing the most valuable type-strain genomes for metagenomic binning, comparative biology and taxonomic classification.</title>
        <authorList>
            <person name="Goeker M."/>
        </authorList>
    </citation>
    <scope>NUCLEOTIDE SEQUENCE [LARGE SCALE GENOMIC DNA]</scope>
    <source>
        <strain evidence="10 11">DSM 4006</strain>
    </source>
</reference>
<feature type="modified residue" description="4-aspartylphosphate" evidence="6">
    <location>
        <position position="59"/>
    </location>
</feature>
<dbReference type="PROSITE" id="PS51755">
    <property type="entry name" value="OMPR_PHOB"/>
    <property type="match status" value="1"/>
</dbReference>
<dbReference type="PANTHER" id="PTHR48111:SF43">
    <property type="entry name" value="STAGE 0 SPORULATION PROTEIN A HOMOLOG"/>
    <property type="match status" value="1"/>
</dbReference>
<dbReference type="RefSeq" id="WP_274454709.1">
    <property type="nucleotide sequence ID" value="NZ_CP067097.1"/>
</dbReference>
<dbReference type="InterPro" id="IPR036388">
    <property type="entry name" value="WH-like_DNA-bd_sf"/>
</dbReference>
<proteinExistence type="predicted"/>
<sequence length="252" mass="28458">MPEGDGGHQRVAVVEDDPQVASLLHRQLTRYGFVVTVMNDLRHVDEAVRDMNPDLVLLDINLPYLDGFHWCRSIRRFSTVPIVFISSRGSNMDQVFAMENGGDDYIQKPFDMEVVVAKLRALLRRTYGEYAGKAPTSVYRSGKLALDVRKAQMECNGRTQWLTKTELELLRQLMEAGGSVISRNQLLEALWDDTDFVDDNTLTVNVTRLRRKLEDIGVRNVIVTVRGLGYRFASPENHADAEDGLANSEDGE</sequence>
<dbReference type="Proteomes" id="UP001232973">
    <property type="component" value="Unassembled WGS sequence"/>
</dbReference>
<dbReference type="PANTHER" id="PTHR48111">
    <property type="entry name" value="REGULATOR OF RPOS"/>
    <property type="match status" value="1"/>
</dbReference>
<keyword evidence="11" id="KW-1185">Reference proteome</keyword>
<evidence type="ECO:0000256" key="5">
    <source>
        <dbReference type="ARBA" id="ARBA00023163"/>
    </source>
</evidence>
<evidence type="ECO:0000256" key="6">
    <source>
        <dbReference type="PROSITE-ProRule" id="PRU00169"/>
    </source>
</evidence>
<keyword evidence="1 6" id="KW-0597">Phosphoprotein</keyword>
<dbReference type="CDD" id="cd18159">
    <property type="entry name" value="REC_OmpR_NsrR-like"/>
    <property type="match status" value="1"/>
</dbReference>
<evidence type="ECO:0000256" key="7">
    <source>
        <dbReference type="PROSITE-ProRule" id="PRU01091"/>
    </source>
</evidence>
<gene>
    <name evidence="10" type="ORF">J2S03_001897</name>
</gene>
<evidence type="ECO:0000256" key="1">
    <source>
        <dbReference type="ARBA" id="ARBA00022553"/>
    </source>
</evidence>
<protein>
    <submittedName>
        <fullName evidence="10">DNA-binding response OmpR family regulator</fullName>
    </submittedName>
</protein>
<evidence type="ECO:0000313" key="11">
    <source>
        <dbReference type="Proteomes" id="UP001232973"/>
    </source>
</evidence>
<dbReference type="SUPFAM" id="SSF52172">
    <property type="entry name" value="CheY-like"/>
    <property type="match status" value="1"/>
</dbReference>
<evidence type="ECO:0000256" key="4">
    <source>
        <dbReference type="ARBA" id="ARBA00023125"/>
    </source>
</evidence>
<keyword evidence="4 7" id="KW-0238">DNA-binding</keyword>
<dbReference type="Gene3D" id="6.10.250.690">
    <property type="match status" value="1"/>
</dbReference>
<dbReference type="SMART" id="SM00448">
    <property type="entry name" value="REC"/>
    <property type="match status" value="1"/>
</dbReference>
<dbReference type="SMART" id="SM00862">
    <property type="entry name" value="Trans_reg_C"/>
    <property type="match status" value="1"/>
</dbReference>
<keyword evidence="2" id="KW-0902">Two-component regulatory system</keyword>
<dbReference type="InterPro" id="IPR039420">
    <property type="entry name" value="WalR-like"/>
</dbReference>
<keyword evidence="3" id="KW-0805">Transcription regulation</keyword>
<evidence type="ECO:0000313" key="10">
    <source>
        <dbReference type="EMBL" id="MDQ0190034.1"/>
    </source>
</evidence>
<dbReference type="InterPro" id="IPR011006">
    <property type="entry name" value="CheY-like_superfamily"/>
</dbReference>
<evidence type="ECO:0000259" key="9">
    <source>
        <dbReference type="PROSITE" id="PS51755"/>
    </source>
</evidence>
<dbReference type="InterPro" id="IPR001789">
    <property type="entry name" value="Sig_transdc_resp-reg_receiver"/>
</dbReference>